<organism evidence="2 3">
    <name type="scientific">Polaribacter vadi</name>
    <dbReference type="NCBI Taxonomy" id="1774273"/>
    <lineage>
        <taxon>Bacteria</taxon>
        <taxon>Pseudomonadati</taxon>
        <taxon>Bacteroidota</taxon>
        <taxon>Flavobacteriia</taxon>
        <taxon>Flavobacteriales</taxon>
        <taxon>Flavobacteriaceae</taxon>
    </lineage>
</organism>
<evidence type="ECO:0000256" key="1">
    <source>
        <dbReference type="SAM" id="Phobius"/>
    </source>
</evidence>
<keyword evidence="1" id="KW-1133">Transmembrane helix</keyword>
<evidence type="ECO:0000313" key="3">
    <source>
        <dbReference type="Proteomes" id="UP000092584"/>
    </source>
</evidence>
<gene>
    <name evidence="2" type="ORF">LPB3_05065</name>
</gene>
<dbReference type="KEGG" id="pob:LPB03_07425"/>
<feature type="transmembrane region" description="Helical" evidence="1">
    <location>
        <begin position="48"/>
        <end position="66"/>
    </location>
</feature>
<sequence length="68" mass="7860">MFLAAYFTTGRIIFIIFFVLAFGALIVWSYKKDTKNHDRYYKNAGKKVLIYGGLIIAIFVAIRFIFGN</sequence>
<reference evidence="3" key="1">
    <citation type="submission" date="2016-02" db="EMBL/GenBank/DDBJ databases">
        <authorList>
            <person name="Shin S.-K."/>
            <person name="Yi H."/>
            <person name="Kim E."/>
        </authorList>
    </citation>
    <scope>NUCLEOTIDE SEQUENCE [LARGE SCALE GENOMIC DNA]</scope>
    <source>
        <strain evidence="3">LPB0003</strain>
    </source>
</reference>
<dbReference type="Proteomes" id="UP000092584">
    <property type="component" value="Unassembled WGS sequence"/>
</dbReference>
<dbReference type="RefSeq" id="WP_065318525.1">
    <property type="nucleotide sequence ID" value="NZ_CP017477.1"/>
</dbReference>
<protein>
    <submittedName>
        <fullName evidence="2">Uncharacterized protein</fullName>
    </submittedName>
</protein>
<keyword evidence="1" id="KW-0472">Membrane</keyword>
<keyword evidence="1" id="KW-0812">Transmembrane</keyword>
<dbReference type="OrthoDB" id="1179726at2"/>
<dbReference type="EMBL" id="LSFM01000021">
    <property type="protein sequence ID" value="OBY64772.1"/>
    <property type="molecule type" value="Genomic_DNA"/>
</dbReference>
<proteinExistence type="predicted"/>
<evidence type="ECO:0000313" key="2">
    <source>
        <dbReference type="EMBL" id="OBY64772.1"/>
    </source>
</evidence>
<keyword evidence="3" id="KW-1185">Reference proteome</keyword>
<accession>A0A1B8TYU8</accession>
<dbReference type="AlphaFoldDB" id="A0A1B8TYU8"/>
<feature type="transmembrane region" description="Helical" evidence="1">
    <location>
        <begin position="6"/>
        <end position="28"/>
    </location>
</feature>
<comment type="caution">
    <text evidence="2">The sequence shown here is derived from an EMBL/GenBank/DDBJ whole genome shotgun (WGS) entry which is preliminary data.</text>
</comment>
<name>A0A1B8TYU8_9FLAO</name>